<organism evidence="1 2">
    <name type="scientific">Lasiosphaeris hirsuta</name>
    <dbReference type="NCBI Taxonomy" id="260670"/>
    <lineage>
        <taxon>Eukaryota</taxon>
        <taxon>Fungi</taxon>
        <taxon>Dikarya</taxon>
        <taxon>Ascomycota</taxon>
        <taxon>Pezizomycotina</taxon>
        <taxon>Sordariomycetes</taxon>
        <taxon>Sordariomycetidae</taxon>
        <taxon>Sordariales</taxon>
        <taxon>Lasiosphaeriaceae</taxon>
        <taxon>Lasiosphaeris</taxon>
    </lineage>
</organism>
<dbReference type="Proteomes" id="UP001172102">
    <property type="component" value="Unassembled WGS sequence"/>
</dbReference>
<accession>A0AA40B9T6</accession>
<sequence length="298" mass="32245">MPPPAFGYGQTRDASPIFPAAGLLLAAAVCIAKRASERAQRPAPVLTRAWGFIPSGAPLQRDLPSYSISTFAFFGTGCTWDVVLFACCHGTPRKVPALAHTFPKAKTAPRVGHGAPTTRGLWSQLRHSRCRQERLLQRSAYLATVSYGERPEGQCPFCPFLWSIGQAGLGNTPFEKHQWGQPALRALTGQGGARGAIRPSGHPSQLHLRLQGNQRIVSTGLANYPPSLPPAEPTGMGLLLFCQARTFQTAARWAPNRLPTITGQCVRVHLLVVRFIQIDSSRPVSENTSRTGGEAPLR</sequence>
<proteinExistence type="predicted"/>
<keyword evidence="2" id="KW-1185">Reference proteome</keyword>
<comment type="caution">
    <text evidence="1">The sequence shown here is derived from an EMBL/GenBank/DDBJ whole genome shotgun (WGS) entry which is preliminary data.</text>
</comment>
<reference evidence="1" key="1">
    <citation type="submission" date="2023-06" db="EMBL/GenBank/DDBJ databases">
        <title>Genome-scale phylogeny and comparative genomics of the fungal order Sordariales.</title>
        <authorList>
            <consortium name="Lawrence Berkeley National Laboratory"/>
            <person name="Hensen N."/>
            <person name="Bonometti L."/>
            <person name="Westerberg I."/>
            <person name="Brannstrom I.O."/>
            <person name="Guillou S."/>
            <person name="Cros-Aarteil S."/>
            <person name="Calhoun S."/>
            <person name="Haridas S."/>
            <person name="Kuo A."/>
            <person name="Mondo S."/>
            <person name="Pangilinan J."/>
            <person name="Riley R."/>
            <person name="Labutti K."/>
            <person name="Andreopoulos B."/>
            <person name="Lipzen A."/>
            <person name="Chen C."/>
            <person name="Yanf M."/>
            <person name="Daum C."/>
            <person name="Ng V."/>
            <person name="Clum A."/>
            <person name="Steindorff A."/>
            <person name="Ohm R."/>
            <person name="Martin F."/>
            <person name="Silar P."/>
            <person name="Natvig D."/>
            <person name="Lalanne C."/>
            <person name="Gautier V."/>
            <person name="Ament-Velasquez S.L."/>
            <person name="Kruys A."/>
            <person name="Hutchinson M.I."/>
            <person name="Powell A.J."/>
            <person name="Barry K."/>
            <person name="Miller A.N."/>
            <person name="Grigoriev I.V."/>
            <person name="Debuchy R."/>
            <person name="Gladieux P."/>
            <person name="Thoren M.H."/>
            <person name="Johannesson H."/>
        </authorList>
    </citation>
    <scope>NUCLEOTIDE SEQUENCE</scope>
    <source>
        <strain evidence="1">SMH4607-1</strain>
    </source>
</reference>
<name>A0AA40B9T6_9PEZI</name>
<dbReference type="AlphaFoldDB" id="A0AA40B9T6"/>
<protein>
    <submittedName>
        <fullName evidence="1">Uncharacterized protein</fullName>
    </submittedName>
</protein>
<evidence type="ECO:0000313" key="2">
    <source>
        <dbReference type="Proteomes" id="UP001172102"/>
    </source>
</evidence>
<gene>
    <name evidence="1" type="ORF">B0H67DRAFT_26881</name>
</gene>
<evidence type="ECO:0000313" key="1">
    <source>
        <dbReference type="EMBL" id="KAK0730272.1"/>
    </source>
</evidence>
<dbReference type="EMBL" id="JAUKUA010000001">
    <property type="protein sequence ID" value="KAK0730272.1"/>
    <property type="molecule type" value="Genomic_DNA"/>
</dbReference>